<name>A0A4S4MA83_9AGAM</name>
<comment type="caution">
    <text evidence="2">The sequence shown here is derived from an EMBL/GenBank/DDBJ whole genome shotgun (WGS) entry which is preliminary data.</text>
</comment>
<feature type="compositionally biased region" description="Low complexity" evidence="1">
    <location>
        <begin position="146"/>
        <end position="174"/>
    </location>
</feature>
<dbReference type="OrthoDB" id="2685617at2759"/>
<feature type="region of interest" description="Disordered" evidence="1">
    <location>
        <begin position="119"/>
        <end position="217"/>
    </location>
</feature>
<sequence length="217" mass="23096">MSLSLTTTKFQLSLPFALQSVSPSLAACHAARARLLHPDHASSSPSRCSKCGRYLFDGAANTRTTRTKRARPRSRTEGRSRFIQMNCHSCGHSERLLVPLSTGNASSYRQVRGRVPSASALHISPSDPPIASHSSKQATPKPGDPSAVSSQTASLSTSVSASPQPSSAPSAPQSKKSRPKKKSELREMLARNREKQERDKTGSSSNSAGLAAFLSGL</sequence>
<evidence type="ECO:0000256" key="1">
    <source>
        <dbReference type="SAM" id="MobiDB-lite"/>
    </source>
</evidence>
<accession>A0A4S4MA83</accession>
<organism evidence="2 3">
    <name type="scientific">Bondarzewia mesenterica</name>
    <dbReference type="NCBI Taxonomy" id="1095465"/>
    <lineage>
        <taxon>Eukaryota</taxon>
        <taxon>Fungi</taxon>
        <taxon>Dikarya</taxon>
        <taxon>Basidiomycota</taxon>
        <taxon>Agaricomycotina</taxon>
        <taxon>Agaricomycetes</taxon>
        <taxon>Russulales</taxon>
        <taxon>Bondarzewiaceae</taxon>
        <taxon>Bondarzewia</taxon>
    </lineage>
</organism>
<protein>
    <submittedName>
        <fullName evidence="2">Uncharacterized protein</fullName>
    </submittedName>
</protein>
<gene>
    <name evidence="2" type="ORF">EW146_g1398</name>
</gene>
<evidence type="ECO:0000313" key="2">
    <source>
        <dbReference type="EMBL" id="THH19870.1"/>
    </source>
</evidence>
<dbReference type="Proteomes" id="UP000310158">
    <property type="component" value="Unassembled WGS sequence"/>
</dbReference>
<feature type="compositionally biased region" description="Basic and acidic residues" evidence="1">
    <location>
        <begin position="182"/>
        <end position="201"/>
    </location>
</feature>
<evidence type="ECO:0000313" key="3">
    <source>
        <dbReference type="Proteomes" id="UP000310158"/>
    </source>
</evidence>
<reference evidence="2 3" key="1">
    <citation type="submission" date="2019-02" db="EMBL/GenBank/DDBJ databases">
        <title>Genome sequencing of the rare red list fungi Bondarzewia mesenterica.</title>
        <authorList>
            <person name="Buettner E."/>
            <person name="Kellner H."/>
        </authorList>
    </citation>
    <scope>NUCLEOTIDE SEQUENCE [LARGE SCALE GENOMIC DNA]</scope>
    <source>
        <strain evidence="2 3">DSM 108281</strain>
    </source>
</reference>
<dbReference type="AlphaFoldDB" id="A0A4S4MA83"/>
<keyword evidence="3" id="KW-1185">Reference proteome</keyword>
<dbReference type="EMBL" id="SGPL01000034">
    <property type="protein sequence ID" value="THH19870.1"/>
    <property type="molecule type" value="Genomic_DNA"/>
</dbReference>
<feature type="region of interest" description="Disordered" evidence="1">
    <location>
        <begin position="62"/>
        <end position="81"/>
    </location>
</feature>
<proteinExistence type="predicted"/>